<evidence type="ECO:0000259" key="7">
    <source>
        <dbReference type="PROSITE" id="PS50045"/>
    </source>
</evidence>
<reference evidence="9 10" key="1">
    <citation type="submission" date="2019-08" db="EMBL/GenBank/DDBJ databases">
        <title>Hyperibacter terrae gen. nov., sp. nov. and Hyperibacter viscosus sp. nov., two new members in the family Rhodospirillaceae isolated from the rhizosphere of Hypericum perforatum.</title>
        <authorList>
            <person name="Noviana Z."/>
        </authorList>
    </citation>
    <scope>NUCLEOTIDE SEQUENCE [LARGE SCALE GENOMIC DNA]</scope>
    <source>
        <strain evidence="9 10">R5959</strain>
    </source>
</reference>
<dbReference type="GO" id="GO:0005524">
    <property type="term" value="F:ATP binding"/>
    <property type="evidence" value="ECO:0007669"/>
    <property type="project" value="UniProtKB-KW"/>
</dbReference>
<evidence type="ECO:0000256" key="5">
    <source>
        <dbReference type="ARBA" id="ARBA00023163"/>
    </source>
</evidence>
<feature type="domain" description="Sigma-54 factor interaction" evidence="7">
    <location>
        <begin position="169"/>
        <end position="394"/>
    </location>
</feature>
<dbReference type="RefSeq" id="WP_151117399.1">
    <property type="nucleotide sequence ID" value="NZ_CP042582.1"/>
</dbReference>
<dbReference type="EMBL" id="CP042582">
    <property type="protein sequence ID" value="QEX22228.1"/>
    <property type="molecule type" value="Genomic_DNA"/>
</dbReference>
<dbReference type="InterPro" id="IPR058031">
    <property type="entry name" value="AAA_lid_NorR"/>
</dbReference>
<evidence type="ECO:0000256" key="1">
    <source>
        <dbReference type="ARBA" id="ARBA00022741"/>
    </source>
</evidence>
<keyword evidence="5" id="KW-0804">Transcription</keyword>
<dbReference type="InterPro" id="IPR027417">
    <property type="entry name" value="P-loop_NTPase"/>
</dbReference>
<dbReference type="InterPro" id="IPR025662">
    <property type="entry name" value="Sigma_54_int_dom_ATP-bd_1"/>
</dbReference>
<evidence type="ECO:0000313" key="10">
    <source>
        <dbReference type="Proteomes" id="UP000325797"/>
    </source>
</evidence>
<dbReference type="GO" id="GO:0003677">
    <property type="term" value="F:DNA binding"/>
    <property type="evidence" value="ECO:0007669"/>
    <property type="project" value="UniProtKB-KW"/>
</dbReference>
<keyword evidence="4" id="KW-0805">Transcription regulation</keyword>
<dbReference type="InterPro" id="IPR013767">
    <property type="entry name" value="PAS_fold"/>
</dbReference>
<evidence type="ECO:0000256" key="2">
    <source>
        <dbReference type="ARBA" id="ARBA00022797"/>
    </source>
</evidence>
<evidence type="ECO:0000256" key="3">
    <source>
        <dbReference type="ARBA" id="ARBA00022840"/>
    </source>
</evidence>
<keyword evidence="2" id="KW-0058">Aromatic hydrocarbons catabolism</keyword>
<gene>
    <name evidence="9" type="ORF">FRZ61_21580</name>
</gene>
<sequence>MRFSRIDIGPGEDVFAPELKAALGAPEIRLLLNRLPDGVVAIDRDGTILAMNGAAASINGVAAAELIGQPLARLKERSAIDWTPISDSFFARRKGEFLGQTEDGRRMLSSLRQIWGESGAVELTLVVQRDLQVLDHARRSAAGGERRNLFKFLSDREAGPDFVKQRRLSPALNRVLEQGEKALRENRHILLVGESGTGKAEIAHHLHRLVDRQAGPFITVNCGAIPENQFEAEMFGHEKGGLPAAPRGGRAGLVEAAEGGTLFLDAIDEMPLANQVRLRLFLDDGPVRPLDTRKPQPIKTRIIAAAHRDLRALSEEGSFRRDLYYRLAAVTLPLAPLRLQPALTEHLIDRFLAAVNQAREPKLRLSAACRATLLAYRFPGNIRELHNIMQQLAVTAGEEATVDHLPPLESDPPIERASSRRAAARGLAGKLARSGRLKDSVRAFERELIAEAIARHGSKRKAAQALGVDIGTIVRKTQGGSTD</sequence>
<dbReference type="Gene3D" id="3.40.50.300">
    <property type="entry name" value="P-loop containing nucleotide triphosphate hydrolases"/>
    <property type="match status" value="1"/>
</dbReference>
<evidence type="ECO:0000259" key="8">
    <source>
        <dbReference type="PROSITE" id="PS50112"/>
    </source>
</evidence>
<name>A0A5J6MX33_9PROT</name>
<dbReference type="SUPFAM" id="SSF46689">
    <property type="entry name" value="Homeodomain-like"/>
    <property type="match status" value="1"/>
</dbReference>
<dbReference type="SUPFAM" id="SSF55785">
    <property type="entry name" value="PYP-like sensor domain (PAS domain)"/>
    <property type="match status" value="1"/>
</dbReference>
<dbReference type="SUPFAM" id="SSF52540">
    <property type="entry name" value="P-loop containing nucleoside triphosphate hydrolases"/>
    <property type="match status" value="1"/>
</dbReference>
<dbReference type="CDD" id="cd00009">
    <property type="entry name" value="AAA"/>
    <property type="match status" value="1"/>
</dbReference>
<dbReference type="AlphaFoldDB" id="A0A5J6MX33"/>
<dbReference type="InterPro" id="IPR002078">
    <property type="entry name" value="Sigma_54_int"/>
</dbReference>
<evidence type="ECO:0000256" key="4">
    <source>
        <dbReference type="ARBA" id="ARBA00023015"/>
    </source>
</evidence>
<dbReference type="KEGG" id="hadh:FRZ61_21580"/>
<dbReference type="Pfam" id="PF25601">
    <property type="entry name" value="AAA_lid_14"/>
    <property type="match status" value="1"/>
</dbReference>
<dbReference type="Pfam" id="PF00989">
    <property type="entry name" value="PAS"/>
    <property type="match status" value="1"/>
</dbReference>
<evidence type="ECO:0000256" key="6">
    <source>
        <dbReference type="ARBA" id="ARBA00029500"/>
    </source>
</evidence>
<dbReference type="InterPro" id="IPR009057">
    <property type="entry name" value="Homeodomain-like_sf"/>
</dbReference>
<dbReference type="Pfam" id="PF00158">
    <property type="entry name" value="Sigma54_activat"/>
    <property type="match status" value="1"/>
</dbReference>
<dbReference type="InterPro" id="IPR030828">
    <property type="entry name" value="HTH_TyrR"/>
</dbReference>
<dbReference type="InterPro" id="IPR035965">
    <property type="entry name" value="PAS-like_dom_sf"/>
</dbReference>
<dbReference type="SMART" id="SM00091">
    <property type="entry name" value="PAS"/>
    <property type="match status" value="1"/>
</dbReference>
<accession>A0A5J6MX33</accession>
<organism evidence="9 10">
    <name type="scientific">Hypericibacter adhaerens</name>
    <dbReference type="NCBI Taxonomy" id="2602016"/>
    <lineage>
        <taxon>Bacteria</taxon>
        <taxon>Pseudomonadati</taxon>
        <taxon>Pseudomonadota</taxon>
        <taxon>Alphaproteobacteria</taxon>
        <taxon>Rhodospirillales</taxon>
        <taxon>Dongiaceae</taxon>
        <taxon>Hypericibacter</taxon>
    </lineage>
</organism>
<evidence type="ECO:0000313" key="9">
    <source>
        <dbReference type="EMBL" id="QEX22228.1"/>
    </source>
</evidence>
<proteinExistence type="predicted"/>
<dbReference type="PROSITE" id="PS00675">
    <property type="entry name" value="SIGMA54_INTERACT_1"/>
    <property type="match status" value="1"/>
</dbReference>
<dbReference type="InterPro" id="IPR025944">
    <property type="entry name" value="Sigma_54_int_dom_CS"/>
</dbReference>
<dbReference type="PROSITE" id="PS50112">
    <property type="entry name" value="PAS"/>
    <property type="match status" value="1"/>
</dbReference>
<feature type="domain" description="PAS" evidence="8">
    <location>
        <begin position="24"/>
        <end position="69"/>
    </location>
</feature>
<dbReference type="PROSITE" id="PS00688">
    <property type="entry name" value="SIGMA54_INTERACT_3"/>
    <property type="match status" value="1"/>
</dbReference>
<dbReference type="CDD" id="cd00130">
    <property type="entry name" value="PAS"/>
    <property type="match status" value="1"/>
</dbReference>
<dbReference type="InterPro" id="IPR000014">
    <property type="entry name" value="PAS"/>
</dbReference>
<dbReference type="InterPro" id="IPR003593">
    <property type="entry name" value="AAA+_ATPase"/>
</dbReference>
<keyword evidence="10" id="KW-1185">Reference proteome</keyword>
<dbReference type="PANTHER" id="PTHR32071">
    <property type="entry name" value="TRANSCRIPTIONAL REGULATORY PROTEIN"/>
    <property type="match status" value="1"/>
</dbReference>
<dbReference type="Pfam" id="PF18024">
    <property type="entry name" value="HTH_50"/>
    <property type="match status" value="1"/>
</dbReference>
<dbReference type="NCBIfam" id="TIGR00229">
    <property type="entry name" value="sensory_box"/>
    <property type="match status" value="1"/>
</dbReference>
<dbReference type="PROSITE" id="PS50045">
    <property type="entry name" value="SIGMA54_INTERACT_4"/>
    <property type="match status" value="1"/>
</dbReference>
<protein>
    <recommendedName>
        <fullName evidence="6">HTH-type transcriptional regulatory protein TyrR</fullName>
    </recommendedName>
</protein>
<dbReference type="Gene3D" id="3.30.450.20">
    <property type="entry name" value="PAS domain"/>
    <property type="match status" value="1"/>
</dbReference>
<keyword evidence="3" id="KW-0067">ATP-binding</keyword>
<dbReference type="GO" id="GO:0006355">
    <property type="term" value="P:regulation of DNA-templated transcription"/>
    <property type="evidence" value="ECO:0007669"/>
    <property type="project" value="InterPro"/>
</dbReference>
<dbReference type="Gene3D" id="1.10.10.60">
    <property type="entry name" value="Homeodomain-like"/>
    <property type="match status" value="1"/>
</dbReference>
<dbReference type="Proteomes" id="UP000325797">
    <property type="component" value="Chromosome"/>
</dbReference>
<dbReference type="OrthoDB" id="9805953at2"/>
<dbReference type="SMART" id="SM00382">
    <property type="entry name" value="AAA"/>
    <property type="match status" value="1"/>
</dbReference>
<keyword evidence="1" id="KW-0547">Nucleotide-binding</keyword>
<dbReference type="Gene3D" id="1.10.8.60">
    <property type="match status" value="1"/>
</dbReference>